<accession>A0AA87ZXS8</accession>
<reference evidence="1" key="1">
    <citation type="submission" date="2023-07" db="EMBL/GenBank/DDBJ databases">
        <title>draft genome sequence of fig (Ficus carica).</title>
        <authorList>
            <person name="Takahashi T."/>
            <person name="Nishimura K."/>
        </authorList>
    </citation>
    <scope>NUCLEOTIDE SEQUENCE</scope>
</reference>
<organism evidence="1 2">
    <name type="scientific">Ficus carica</name>
    <name type="common">Common fig</name>
    <dbReference type="NCBI Taxonomy" id="3494"/>
    <lineage>
        <taxon>Eukaryota</taxon>
        <taxon>Viridiplantae</taxon>
        <taxon>Streptophyta</taxon>
        <taxon>Embryophyta</taxon>
        <taxon>Tracheophyta</taxon>
        <taxon>Spermatophyta</taxon>
        <taxon>Magnoliopsida</taxon>
        <taxon>eudicotyledons</taxon>
        <taxon>Gunneridae</taxon>
        <taxon>Pentapetalae</taxon>
        <taxon>rosids</taxon>
        <taxon>fabids</taxon>
        <taxon>Rosales</taxon>
        <taxon>Moraceae</taxon>
        <taxon>Ficeae</taxon>
        <taxon>Ficus</taxon>
    </lineage>
</organism>
<sequence>MVSHLASYHQYPGNLSPRNMWICVYDGSIGGHIANLTNRTLDCNWNAPEQLLDGKLTLKTDMFRLIRFTGLPAVFIRSAMILIDVRRML</sequence>
<dbReference type="AlphaFoldDB" id="A0AA87ZXS8"/>
<name>A0AA87ZXS8_FICCA</name>
<gene>
    <name evidence="1" type="ORF">TIFTF001_010921</name>
</gene>
<evidence type="ECO:0000313" key="1">
    <source>
        <dbReference type="EMBL" id="GMN41705.1"/>
    </source>
</evidence>
<proteinExistence type="predicted"/>
<comment type="caution">
    <text evidence="1">The sequence shown here is derived from an EMBL/GenBank/DDBJ whole genome shotgun (WGS) entry which is preliminary data.</text>
</comment>
<evidence type="ECO:0000313" key="2">
    <source>
        <dbReference type="Proteomes" id="UP001187192"/>
    </source>
</evidence>
<protein>
    <submittedName>
        <fullName evidence="1">Uncharacterized protein</fullName>
    </submittedName>
</protein>
<dbReference type="Proteomes" id="UP001187192">
    <property type="component" value="Unassembled WGS sequence"/>
</dbReference>
<keyword evidence="2" id="KW-1185">Reference proteome</keyword>
<dbReference type="EMBL" id="BTGU01000013">
    <property type="protein sequence ID" value="GMN41705.1"/>
    <property type="molecule type" value="Genomic_DNA"/>
</dbReference>